<feature type="domain" description="CdiA toxin EC869-like" evidence="1">
    <location>
        <begin position="338"/>
        <end position="460"/>
    </location>
</feature>
<name>A0A0A2VN69_BEABA</name>
<dbReference type="CDD" id="cd13444">
    <property type="entry name" value="CDI_toxin_EC869_like"/>
    <property type="match status" value="1"/>
</dbReference>
<dbReference type="EMBL" id="ANFO01001680">
    <property type="protein sequence ID" value="KGQ02284.1"/>
    <property type="molecule type" value="Genomic_DNA"/>
</dbReference>
<sequence>MDDETDPALKKDLKARYEEAAKWGPDGSYRIGLTAISAAAGGNVTGSAGQFLQSAAANYLQALGAGKVKQIADALDSEAARTALQGLVGCAGAAGQGSSCSAAAAGAAASVVLNNLIQGLSAQDAKELTAEQKEARVNLVASLVAGLTVALGGDSAVATLAAQIETENNYLGQKPEGFWAAEQRQFDAAIASCGPGNPDACNRARELGGISAQRDKDLASACADRTSPLCGVAIQLATTSGNVVFFDQHGVPFAVPADSPMIQATPDPRDGSWHYTIAASVAEGLAIDSGGGALMGVGSAIRGLFRPGVAEIAAGAKGTKVLNRATTGIEWGKGIQGQGLPWENYLATQLPSGSRLPAKFKTFDFYEASTGTAISAKTLDTTTVARLTNPAQIYSSLKGNINAAAKFESYKLADVPLNSGMINSRELHVAIPAKTTSAQWDQINRAIDYGHSQGVKLIITLIK</sequence>
<dbReference type="AlphaFoldDB" id="A0A0A2VN69"/>
<gene>
    <name evidence="3" type="ORF">BBAD15_g12507</name>
</gene>
<organism evidence="3 4">
    <name type="scientific">Beauveria bassiana D1-5</name>
    <dbReference type="NCBI Taxonomy" id="1245745"/>
    <lineage>
        <taxon>Eukaryota</taxon>
        <taxon>Fungi</taxon>
        <taxon>Dikarya</taxon>
        <taxon>Ascomycota</taxon>
        <taxon>Pezizomycotina</taxon>
        <taxon>Sordariomycetes</taxon>
        <taxon>Hypocreomycetidae</taxon>
        <taxon>Hypocreales</taxon>
        <taxon>Cordycipitaceae</taxon>
        <taxon>Beauveria</taxon>
    </lineage>
</organism>
<dbReference type="Pfam" id="PF21726">
    <property type="entry name" value="DUF6862"/>
    <property type="match status" value="1"/>
</dbReference>
<feature type="domain" description="DUF6862" evidence="2">
    <location>
        <begin position="182"/>
        <end position="244"/>
    </location>
</feature>
<dbReference type="InterPro" id="IPR049271">
    <property type="entry name" value="DUF6862"/>
</dbReference>
<reference evidence="3 4" key="1">
    <citation type="submission" date="2012-10" db="EMBL/GenBank/DDBJ databases">
        <title>Genome sequencing and analysis of entomopathogenic fungi Beauveria bassiana D1-5.</title>
        <authorList>
            <person name="Li Q."/>
            <person name="Wang L."/>
            <person name="Zhang Z."/>
            <person name="Wang Q."/>
            <person name="Ren J."/>
            <person name="Wang M."/>
            <person name="Xu W."/>
            <person name="Wang J."/>
            <person name="Lu Y."/>
            <person name="Du Q."/>
            <person name="Sun Z."/>
        </authorList>
    </citation>
    <scope>NUCLEOTIDE SEQUENCE [LARGE SCALE GENOMIC DNA]</scope>
    <source>
        <strain evidence="3 4">D1-5</strain>
    </source>
</reference>
<protein>
    <recommendedName>
        <fullName evidence="5">Toxin CdiA</fullName>
    </recommendedName>
</protein>
<dbReference type="GO" id="GO:0004530">
    <property type="term" value="F:deoxyribonuclease I activity"/>
    <property type="evidence" value="ECO:0007669"/>
    <property type="project" value="InterPro"/>
</dbReference>
<dbReference type="Gene3D" id="3.40.1350.110">
    <property type="match status" value="1"/>
</dbReference>
<evidence type="ECO:0008006" key="5">
    <source>
        <dbReference type="Google" id="ProtNLM"/>
    </source>
</evidence>
<evidence type="ECO:0000259" key="1">
    <source>
        <dbReference type="Pfam" id="PF21111"/>
    </source>
</evidence>
<dbReference type="HOGENOM" id="CLU_590489_0_0_1"/>
<proteinExistence type="predicted"/>
<dbReference type="InterPro" id="IPR033799">
    <property type="entry name" value="CdiA_EC869-like"/>
</dbReference>
<accession>A0A0A2VN69</accession>
<evidence type="ECO:0000259" key="2">
    <source>
        <dbReference type="Pfam" id="PF21726"/>
    </source>
</evidence>
<comment type="caution">
    <text evidence="3">The sequence shown here is derived from an EMBL/GenBank/DDBJ whole genome shotgun (WGS) entry which is preliminary data.</text>
</comment>
<evidence type="ECO:0000313" key="4">
    <source>
        <dbReference type="Proteomes" id="UP000030106"/>
    </source>
</evidence>
<dbReference type="Proteomes" id="UP000030106">
    <property type="component" value="Unassembled WGS sequence"/>
</dbReference>
<evidence type="ECO:0000313" key="3">
    <source>
        <dbReference type="EMBL" id="KGQ02284.1"/>
    </source>
</evidence>
<dbReference type="Pfam" id="PF21111">
    <property type="entry name" value="CDI_toxin_EC869_like"/>
    <property type="match status" value="1"/>
</dbReference>